<sequence>MNKILIGIVLSFVVGAGCRVFGIPAASPPVLSGALLVFAMSCGYWLVDRQLGKSAARHKKNCGGHALESNGEAP</sequence>
<dbReference type="AlphaFoldDB" id="A0A1I7IIM3"/>
<dbReference type="PROSITE" id="PS51257">
    <property type="entry name" value="PROKAR_LIPOPROTEIN"/>
    <property type="match status" value="1"/>
</dbReference>
<evidence type="ECO:0000313" key="2">
    <source>
        <dbReference type="EMBL" id="SFU72759.1"/>
    </source>
</evidence>
<evidence type="ECO:0000313" key="3">
    <source>
        <dbReference type="Proteomes" id="UP000199391"/>
    </source>
</evidence>
<protein>
    <submittedName>
        <fullName evidence="2">XapX domain-containing protein</fullName>
    </submittedName>
</protein>
<reference evidence="3" key="1">
    <citation type="submission" date="2016-10" db="EMBL/GenBank/DDBJ databases">
        <authorList>
            <person name="Varghese N."/>
            <person name="Submissions S."/>
        </authorList>
    </citation>
    <scope>NUCLEOTIDE SEQUENCE [LARGE SCALE GENOMIC DNA]</scope>
    <source>
        <strain evidence="3">CGMCC 1.11014</strain>
    </source>
</reference>
<keyword evidence="3" id="KW-1185">Reference proteome</keyword>
<dbReference type="EMBL" id="FPBO01000008">
    <property type="protein sequence ID" value="SFU72759.1"/>
    <property type="molecule type" value="Genomic_DNA"/>
</dbReference>
<dbReference type="Proteomes" id="UP000199391">
    <property type="component" value="Unassembled WGS sequence"/>
</dbReference>
<keyword evidence="1" id="KW-1133">Transmembrane helix</keyword>
<accession>A0A1I7IIM3</accession>
<organism evidence="2 3">
    <name type="scientific">Pseudoduganella namucuonensis</name>
    <dbReference type="NCBI Taxonomy" id="1035707"/>
    <lineage>
        <taxon>Bacteria</taxon>
        <taxon>Pseudomonadati</taxon>
        <taxon>Pseudomonadota</taxon>
        <taxon>Betaproteobacteria</taxon>
        <taxon>Burkholderiales</taxon>
        <taxon>Oxalobacteraceae</taxon>
        <taxon>Telluria group</taxon>
        <taxon>Pseudoduganella</taxon>
    </lineage>
</organism>
<dbReference type="RefSeq" id="WP_093555541.1">
    <property type="nucleotide sequence ID" value="NZ_FPBO01000008.1"/>
</dbReference>
<name>A0A1I7IIM3_9BURK</name>
<dbReference type="OrthoDB" id="8720213at2"/>
<gene>
    <name evidence="2" type="ORF">SAMN05216552_100862</name>
</gene>
<keyword evidence="1" id="KW-0812">Transmembrane</keyword>
<evidence type="ECO:0000256" key="1">
    <source>
        <dbReference type="SAM" id="Phobius"/>
    </source>
</evidence>
<proteinExistence type="predicted"/>
<feature type="transmembrane region" description="Helical" evidence="1">
    <location>
        <begin position="30"/>
        <end position="47"/>
    </location>
</feature>
<dbReference type="NCBIfam" id="TIGR03510">
    <property type="entry name" value="XapX"/>
    <property type="match status" value="1"/>
</dbReference>
<dbReference type="STRING" id="1035707.SAMN05216552_100862"/>
<dbReference type="InterPro" id="IPR020017">
    <property type="entry name" value="XapX_domain"/>
</dbReference>
<keyword evidence="1" id="KW-0472">Membrane</keyword>